<organism evidence="1 2">
    <name type="scientific">Gossypium arboreum</name>
    <name type="common">Tree cotton</name>
    <name type="synonym">Gossypium nanking</name>
    <dbReference type="NCBI Taxonomy" id="29729"/>
    <lineage>
        <taxon>Eukaryota</taxon>
        <taxon>Viridiplantae</taxon>
        <taxon>Streptophyta</taxon>
        <taxon>Embryophyta</taxon>
        <taxon>Tracheophyta</taxon>
        <taxon>Spermatophyta</taxon>
        <taxon>Magnoliopsida</taxon>
        <taxon>eudicotyledons</taxon>
        <taxon>Gunneridae</taxon>
        <taxon>Pentapetalae</taxon>
        <taxon>rosids</taxon>
        <taxon>malvids</taxon>
        <taxon>Malvales</taxon>
        <taxon>Malvaceae</taxon>
        <taxon>Malvoideae</taxon>
        <taxon>Gossypium</taxon>
    </lineage>
</organism>
<protein>
    <submittedName>
        <fullName evidence="1">Uncharacterized protein</fullName>
    </submittedName>
</protein>
<dbReference type="Proteomes" id="UP000032142">
    <property type="component" value="Unassembled WGS sequence"/>
</dbReference>
<keyword evidence="2" id="KW-1185">Reference proteome</keyword>
<evidence type="ECO:0000313" key="1">
    <source>
        <dbReference type="EMBL" id="KHG26903.1"/>
    </source>
</evidence>
<evidence type="ECO:0000313" key="2">
    <source>
        <dbReference type="Proteomes" id="UP000032142"/>
    </source>
</evidence>
<dbReference type="AlphaFoldDB" id="A0A0B0PKA8"/>
<reference evidence="2" key="1">
    <citation type="submission" date="2014-09" db="EMBL/GenBank/DDBJ databases">
        <authorList>
            <person name="Mudge J."/>
            <person name="Ramaraj T."/>
            <person name="Lindquist I.E."/>
            <person name="Bharti A.K."/>
            <person name="Sundararajan A."/>
            <person name="Cameron C.T."/>
            <person name="Woodward J.E."/>
            <person name="May G.D."/>
            <person name="Brubaker C."/>
            <person name="Broadhvest J."/>
            <person name="Wilkins T.A."/>
        </authorList>
    </citation>
    <scope>NUCLEOTIDE SEQUENCE</scope>
    <source>
        <strain evidence="2">cv. AKA8401</strain>
    </source>
</reference>
<proteinExistence type="predicted"/>
<gene>
    <name evidence="1" type="ORF">F383_09238</name>
</gene>
<sequence>MVLYVNLNSGLCPSTVLHDEHTEFSRY</sequence>
<accession>A0A0B0PKA8</accession>
<dbReference type="EMBL" id="KN439049">
    <property type="protein sequence ID" value="KHG26903.1"/>
    <property type="molecule type" value="Genomic_DNA"/>
</dbReference>
<name>A0A0B0PKA8_GOSAR</name>